<protein>
    <submittedName>
        <fullName evidence="2">Uncharacterized protein</fullName>
    </submittedName>
</protein>
<proteinExistence type="predicted"/>
<name>A0ABR4H1P2_9EURO</name>
<evidence type="ECO:0000313" key="3">
    <source>
        <dbReference type="Proteomes" id="UP001610334"/>
    </source>
</evidence>
<evidence type="ECO:0000256" key="1">
    <source>
        <dbReference type="SAM" id="MobiDB-lite"/>
    </source>
</evidence>
<comment type="caution">
    <text evidence="2">The sequence shown here is derived from an EMBL/GenBank/DDBJ whole genome shotgun (WGS) entry which is preliminary data.</text>
</comment>
<feature type="region of interest" description="Disordered" evidence="1">
    <location>
        <begin position="157"/>
        <end position="213"/>
    </location>
</feature>
<sequence length="405" mass="46294">MAKYPDLPKTISDWRKQVKQSGMGSASLHTAEELNSASEIELEQYYRLQVLWKTYGIAEFSWKTAGLSEWKKAAKDLLKPYRSWKKYCDSLNSPEIPESTFALVQSFQRQAANINTSIMTSKAITTPPRRSSRIVEKYPVRNYNEMMANMEKMNLEGKNRTPVVSESENESDEEDSFFQDKSSTTRRGAVKGTPHSLKSPGDREVRAMNSTPTPDEQIVNTALLNFLTALIMHQSLHVQWTLHRVPLRAHFKSASYEARTDGYLECPREANDEKRSEPQTVAWLKSRPDTHGALNKPGRRIHVSQDRNEIYIIVAEYNERYLKYLGGKEDSSAFMTMKEYGPWDTGHVGSMKHLGPILVAIALRAESDLEEEKEGARLHTKSSATVSRASHQCFVVRPCPRRYRR</sequence>
<evidence type="ECO:0000313" key="2">
    <source>
        <dbReference type="EMBL" id="KAL2809380.1"/>
    </source>
</evidence>
<dbReference type="Proteomes" id="UP001610334">
    <property type="component" value="Unassembled WGS sequence"/>
</dbReference>
<accession>A0ABR4H1P2</accession>
<dbReference type="EMBL" id="JBFXLT010000090">
    <property type="protein sequence ID" value="KAL2809380.1"/>
    <property type="molecule type" value="Genomic_DNA"/>
</dbReference>
<reference evidence="2 3" key="1">
    <citation type="submission" date="2024-07" db="EMBL/GenBank/DDBJ databases">
        <title>Section-level genome sequencing and comparative genomics of Aspergillus sections Usti and Cavernicolus.</title>
        <authorList>
            <consortium name="Lawrence Berkeley National Laboratory"/>
            <person name="Nybo J.L."/>
            <person name="Vesth T.C."/>
            <person name="Theobald S."/>
            <person name="Frisvad J.C."/>
            <person name="Larsen T.O."/>
            <person name="Kjaerboelling I."/>
            <person name="Rothschild-Mancinelli K."/>
            <person name="Lyhne E.K."/>
            <person name="Kogle M.E."/>
            <person name="Barry K."/>
            <person name="Clum A."/>
            <person name="Na H."/>
            <person name="Ledsgaard L."/>
            <person name="Lin J."/>
            <person name="Lipzen A."/>
            <person name="Kuo A."/>
            <person name="Riley R."/>
            <person name="Mondo S."/>
            <person name="Labutti K."/>
            <person name="Haridas S."/>
            <person name="Pangalinan J."/>
            <person name="Salamov A.A."/>
            <person name="Simmons B.A."/>
            <person name="Magnuson J.K."/>
            <person name="Chen J."/>
            <person name="Drula E."/>
            <person name="Henrissat B."/>
            <person name="Wiebenga A."/>
            <person name="Lubbers R.J."/>
            <person name="Gomes A.C."/>
            <person name="Makela M.R."/>
            <person name="Stajich J."/>
            <person name="Grigoriev I.V."/>
            <person name="Mortensen U.H."/>
            <person name="De Vries R.P."/>
            <person name="Baker S.E."/>
            <person name="Andersen M.R."/>
        </authorList>
    </citation>
    <scope>NUCLEOTIDE SEQUENCE [LARGE SCALE GENOMIC DNA]</scope>
    <source>
        <strain evidence="2 3">CBS 588.65</strain>
    </source>
</reference>
<gene>
    <name evidence="2" type="ORF">BJX63DRAFT_435249</name>
</gene>
<keyword evidence="3" id="KW-1185">Reference proteome</keyword>
<organism evidence="2 3">
    <name type="scientific">Aspergillus granulosus</name>
    <dbReference type="NCBI Taxonomy" id="176169"/>
    <lineage>
        <taxon>Eukaryota</taxon>
        <taxon>Fungi</taxon>
        <taxon>Dikarya</taxon>
        <taxon>Ascomycota</taxon>
        <taxon>Pezizomycotina</taxon>
        <taxon>Eurotiomycetes</taxon>
        <taxon>Eurotiomycetidae</taxon>
        <taxon>Eurotiales</taxon>
        <taxon>Aspergillaceae</taxon>
        <taxon>Aspergillus</taxon>
        <taxon>Aspergillus subgen. Nidulantes</taxon>
    </lineage>
</organism>
<feature type="compositionally biased region" description="Acidic residues" evidence="1">
    <location>
        <begin position="167"/>
        <end position="177"/>
    </location>
</feature>